<organism evidence="3 4">
    <name type="scientific">Marinoscillum luteum</name>
    <dbReference type="NCBI Taxonomy" id="861051"/>
    <lineage>
        <taxon>Bacteria</taxon>
        <taxon>Pseudomonadati</taxon>
        <taxon>Bacteroidota</taxon>
        <taxon>Cytophagia</taxon>
        <taxon>Cytophagales</taxon>
        <taxon>Reichenbachiellaceae</taxon>
        <taxon>Marinoscillum</taxon>
    </lineage>
</organism>
<dbReference type="Proteomes" id="UP001610063">
    <property type="component" value="Unassembled WGS sequence"/>
</dbReference>
<feature type="compositionally biased region" description="Basic and acidic residues" evidence="1">
    <location>
        <begin position="52"/>
        <end position="64"/>
    </location>
</feature>
<feature type="transmembrane region" description="Helical" evidence="2">
    <location>
        <begin position="6"/>
        <end position="22"/>
    </location>
</feature>
<name>A0ABW7N6F2_9BACT</name>
<evidence type="ECO:0000256" key="2">
    <source>
        <dbReference type="SAM" id="Phobius"/>
    </source>
</evidence>
<sequence>MDDIQFWLYLAFAAIYFITRMMKKKNAPEPTQSAERESEHPERRTRPVSFEDLLKEFTEGKQEPEPEAPEPVEARQLVKEREWVAQQKPKEFEEGRTRRFADEESRRVYEESIRLAEGSDLEFKRDEHFKSKMQRQQDEGDQQSLGADIKSMLQDADSAKKAVILSEILNRKY</sequence>
<keyword evidence="2" id="KW-0472">Membrane</keyword>
<keyword evidence="4" id="KW-1185">Reference proteome</keyword>
<accession>A0ABW7N6F2</accession>
<protein>
    <recommendedName>
        <fullName evidence="5">Conjugal transfer protein</fullName>
    </recommendedName>
</protein>
<evidence type="ECO:0000313" key="4">
    <source>
        <dbReference type="Proteomes" id="UP001610063"/>
    </source>
</evidence>
<feature type="compositionally biased region" description="Basic and acidic residues" evidence="1">
    <location>
        <begin position="124"/>
        <end position="138"/>
    </location>
</feature>
<feature type="region of interest" description="Disordered" evidence="1">
    <location>
        <begin position="25"/>
        <end position="77"/>
    </location>
</feature>
<dbReference type="RefSeq" id="WP_395416005.1">
    <property type="nucleotide sequence ID" value="NZ_JBIPKE010000011.1"/>
</dbReference>
<gene>
    <name evidence="3" type="ORF">ACHKAR_02310</name>
</gene>
<feature type="region of interest" description="Disordered" evidence="1">
    <location>
        <begin position="124"/>
        <end position="146"/>
    </location>
</feature>
<evidence type="ECO:0008006" key="5">
    <source>
        <dbReference type="Google" id="ProtNLM"/>
    </source>
</evidence>
<keyword evidence="2" id="KW-1133">Transmembrane helix</keyword>
<reference evidence="3 4" key="1">
    <citation type="journal article" date="2013" name="Int. J. Syst. Evol. Microbiol.">
        <title>Marinoscillum luteum sp. nov., isolated from marine sediment.</title>
        <authorList>
            <person name="Cha I.T."/>
            <person name="Park S.J."/>
            <person name="Kim S.J."/>
            <person name="Kim J.G."/>
            <person name="Jung M.Y."/>
            <person name="Shin K.S."/>
            <person name="Kwon K.K."/>
            <person name="Yang S.H."/>
            <person name="Seo Y.S."/>
            <person name="Rhee S.K."/>
        </authorList>
    </citation>
    <scope>NUCLEOTIDE SEQUENCE [LARGE SCALE GENOMIC DNA]</scope>
    <source>
        <strain evidence="3 4">KCTC 23939</strain>
    </source>
</reference>
<feature type="compositionally biased region" description="Basic and acidic residues" evidence="1">
    <location>
        <begin position="34"/>
        <end position="45"/>
    </location>
</feature>
<dbReference type="EMBL" id="JBIPKE010000011">
    <property type="protein sequence ID" value="MFH6982249.1"/>
    <property type="molecule type" value="Genomic_DNA"/>
</dbReference>
<proteinExistence type="predicted"/>
<comment type="caution">
    <text evidence="3">The sequence shown here is derived from an EMBL/GenBank/DDBJ whole genome shotgun (WGS) entry which is preliminary data.</text>
</comment>
<evidence type="ECO:0000256" key="1">
    <source>
        <dbReference type="SAM" id="MobiDB-lite"/>
    </source>
</evidence>
<evidence type="ECO:0000313" key="3">
    <source>
        <dbReference type="EMBL" id="MFH6982249.1"/>
    </source>
</evidence>
<keyword evidence="2" id="KW-0812">Transmembrane</keyword>